<feature type="domain" description="GIY-YIG" evidence="2">
    <location>
        <begin position="1"/>
        <end position="78"/>
    </location>
</feature>
<proteinExistence type="inferred from homology"/>
<gene>
    <name evidence="3" type="ORF">HY834_06670</name>
</gene>
<accession>A0A933L1K3</accession>
<dbReference type="Gene3D" id="3.40.1440.10">
    <property type="entry name" value="GIY-YIG endonuclease"/>
    <property type="match status" value="1"/>
</dbReference>
<dbReference type="CDD" id="cd10448">
    <property type="entry name" value="GIY-YIG_unchar_3"/>
    <property type="match status" value="1"/>
</dbReference>
<dbReference type="PANTHER" id="PTHR34477">
    <property type="entry name" value="UPF0213 PROTEIN YHBQ"/>
    <property type="match status" value="1"/>
</dbReference>
<organism evidence="3 4">
    <name type="scientific">Devosia nanyangense</name>
    <dbReference type="NCBI Taxonomy" id="1228055"/>
    <lineage>
        <taxon>Bacteria</taxon>
        <taxon>Pseudomonadati</taxon>
        <taxon>Pseudomonadota</taxon>
        <taxon>Alphaproteobacteria</taxon>
        <taxon>Hyphomicrobiales</taxon>
        <taxon>Devosiaceae</taxon>
        <taxon>Devosia</taxon>
    </lineage>
</organism>
<dbReference type="Pfam" id="PF01541">
    <property type="entry name" value="GIY-YIG"/>
    <property type="match status" value="1"/>
</dbReference>
<dbReference type="AlphaFoldDB" id="A0A933L1K3"/>
<comment type="caution">
    <text evidence="3">The sequence shown here is derived from an EMBL/GenBank/DDBJ whole genome shotgun (WGS) entry which is preliminary data.</text>
</comment>
<dbReference type="PROSITE" id="PS50164">
    <property type="entry name" value="GIY_YIG"/>
    <property type="match status" value="1"/>
</dbReference>
<evidence type="ECO:0000259" key="2">
    <source>
        <dbReference type="PROSITE" id="PS50164"/>
    </source>
</evidence>
<evidence type="ECO:0000313" key="4">
    <source>
        <dbReference type="Proteomes" id="UP000782610"/>
    </source>
</evidence>
<dbReference type="InterPro" id="IPR000305">
    <property type="entry name" value="GIY-YIG_endonuc"/>
</dbReference>
<comment type="similarity">
    <text evidence="1">Belongs to the UPF0213 family.</text>
</comment>
<dbReference type="InterPro" id="IPR050190">
    <property type="entry name" value="UPF0213_domain"/>
</dbReference>
<evidence type="ECO:0000313" key="3">
    <source>
        <dbReference type="EMBL" id="MBI4921417.1"/>
    </source>
</evidence>
<name>A0A933L1K3_9HYPH</name>
<dbReference type="InterPro" id="IPR035901">
    <property type="entry name" value="GIY-YIG_endonuc_sf"/>
</dbReference>
<reference evidence="3" key="1">
    <citation type="submission" date="2020-07" db="EMBL/GenBank/DDBJ databases">
        <title>Huge and variable diversity of episymbiotic CPR bacteria and DPANN archaea in groundwater ecosystems.</title>
        <authorList>
            <person name="He C.Y."/>
            <person name="Keren R."/>
            <person name="Whittaker M."/>
            <person name="Farag I.F."/>
            <person name="Doudna J."/>
            <person name="Cate J.H.D."/>
            <person name="Banfield J.F."/>
        </authorList>
    </citation>
    <scope>NUCLEOTIDE SEQUENCE</scope>
    <source>
        <strain evidence="3">NC_groundwater_1586_Pr3_B-0.1um_66_15</strain>
    </source>
</reference>
<dbReference type="SUPFAM" id="SSF82771">
    <property type="entry name" value="GIY-YIG endonuclease"/>
    <property type="match status" value="1"/>
</dbReference>
<protein>
    <submittedName>
        <fullName evidence="3">GIY-YIG nuclease family protein</fullName>
    </submittedName>
</protein>
<evidence type="ECO:0000256" key="1">
    <source>
        <dbReference type="ARBA" id="ARBA00007435"/>
    </source>
</evidence>
<dbReference type="EMBL" id="JACRAF010000020">
    <property type="protein sequence ID" value="MBI4921417.1"/>
    <property type="molecule type" value="Genomic_DNA"/>
</dbReference>
<dbReference type="Proteomes" id="UP000782610">
    <property type="component" value="Unassembled WGS sequence"/>
</dbReference>
<dbReference type="PANTHER" id="PTHR34477:SF5">
    <property type="entry name" value="BSL5627 PROTEIN"/>
    <property type="match status" value="1"/>
</dbReference>
<sequence>MGAFVYIMSNQRYGTIYVGVTNDIVRRAWEHREGIYPGFTRRYRLHDLVWYEQHASIVDAIQREHTMKHWPRRWKTALVDAMNPDWNDLFPDLV</sequence>